<sequence>MNQLSAEQVGVAVVGGGQAGLAMGHALTRRGPRDFVILDAADRIGDSWDSRWDSLRLFTPAGHTALPGLRFPGPPDAYPGKDDVASYLRRYAAHFDLRVRSGTRVERLAHDPGGRGFVLTTSRGTVRAGRVVAATGPFQVPAVPRVSADLAPRVVQLHSSEYRNPAQLPAGRVVVVGAGNSGAQIATELAETHDVTLAVGTRQPSLPQRLAGRDLFFWLTRTRVMDITVESRLGRRLATKEALIGTRLADVGRLGVRLAGRLIAVDGDTVSVTGGEPEKVDAVVWATGFRPDYSWLPTDAVGADGWPLHRRGVSPVPGLGVLGLPWLHTRGSALVGWVGRDASWLAEQLG</sequence>
<dbReference type="EMBL" id="CP060131">
    <property type="protein sequence ID" value="QNG51924.1"/>
    <property type="molecule type" value="Genomic_DNA"/>
</dbReference>
<dbReference type="Pfam" id="PF13738">
    <property type="entry name" value="Pyr_redox_3"/>
    <property type="match status" value="1"/>
</dbReference>
<proteinExistence type="predicted"/>
<name>A0A7G7MGL3_9PSEU</name>
<dbReference type="PANTHER" id="PTHR43539:SF78">
    <property type="entry name" value="FLAVIN-CONTAINING MONOOXYGENASE"/>
    <property type="match status" value="1"/>
</dbReference>
<dbReference type="PRINTS" id="PR00469">
    <property type="entry name" value="PNDRDTASEII"/>
</dbReference>
<dbReference type="AlphaFoldDB" id="A0A7G7MGL3"/>
<organism evidence="2 3">
    <name type="scientific">Pseudonocardia petroleophila</name>
    <dbReference type="NCBI Taxonomy" id="37331"/>
    <lineage>
        <taxon>Bacteria</taxon>
        <taxon>Bacillati</taxon>
        <taxon>Actinomycetota</taxon>
        <taxon>Actinomycetes</taxon>
        <taxon>Pseudonocardiales</taxon>
        <taxon>Pseudonocardiaceae</taxon>
        <taxon>Pseudonocardia</taxon>
    </lineage>
</organism>
<reference evidence="2 3" key="1">
    <citation type="submission" date="2020-08" db="EMBL/GenBank/DDBJ databases">
        <authorList>
            <person name="Mo P."/>
        </authorList>
    </citation>
    <scope>NUCLEOTIDE SEQUENCE [LARGE SCALE GENOMIC DNA]</scope>
    <source>
        <strain evidence="2 3">CGMCC 4.1532</strain>
    </source>
</reference>
<evidence type="ECO:0000256" key="1">
    <source>
        <dbReference type="ARBA" id="ARBA00023002"/>
    </source>
</evidence>
<evidence type="ECO:0000313" key="2">
    <source>
        <dbReference type="EMBL" id="QNG51924.1"/>
    </source>
</evidence>
<dbReference type="GO" id="GO:0050660">
    <property type="term" value="F:flavin adenine dinucleotide binding"/>
    <property type="evidence" value="ECO:0007669"/>
    <property type="project" value="TreeGrafter"/>
</dbReference>
<dbReference type="InterPro" id="IPR050982">
    <property type="entry name" value="Auxin_biosynth/cation_transpt"/>
</dbReference>
<dbReference type="SUPFAM" id="SSF51905">
    <property type="entry name" value="FAD/NAD(P)-binding domain"/>
    <property type="match status" value="2"/>
</dbReference>
<dbReference type="PANTHER" id="PTHR43539">
    <property type="entry name" value="FLAVIN-BINDING MONOOXYGENASE-LIKE PROTEIN (AFU_ORTHOLOGUE AFUA_4G09220)"/>
    <property type="match status" value="1"/>
</dbReference>
<accession>A0A7G7MGL3</accession>
<gene>
    <name evidence="2" type="ORF">H6H00_28170</name>
</gene>
<dbReference type="InterPro" id="IPR036188">
    <property type="entry name" value="FAD/NAD-bd_sf"/>
</dbReference>
<dbReference type="GO" id="GO:0004497">
    <property type="term" value="F:monooxygenase activity"/>
    <property type="evidence" value="ECO:0007669"/>
    <property type="project" value="TreeGrafter"/>
</dbReference>
<dbReference type="PRINTS" id="PR00368">
    <property type="entry name" value="FADPNR"/>
</dbReference>
<evidence type="ECO:0000313" key="3">
    <source>
        <dbReference type="Proteomes" id="UP000515728"/>
    </source>
</evidence>
<dbReference type="Proteomes" id="UP000515728">
    <property type="component" value="Chromosome"/>
</dbReference>
<dbReference type="KEGG" id="ppel:H6H00_28170"/>
<keyword evidence="1" id="KW-0560">Oxidoreductase</keyword>
<keyword evidence="3" id="KW-1185">Reference proteome</keyword>
<dbReference type="RefSeq" id="WP_185718676.1">
    <property type="nucleotide sequence ID" value="NZ_BAAAWI010000001.1"/>
</dbReference>
<dbReference type="Gene3D" id="3.50.50.60">
    <property type="entry name" value="FAD/NAD(P)-binding domain"/>
    <property type="match status" value="1"/>
</dbReference>
<protein>
    <submittedName>
        <fullName evidence="2">NAD(P)-binding domain-containing protein</fullName>
    </submittedName>
</protein>